<evidence type="ECO:0000313" key="3">
    <source>
        <dbReference type="EMBL" id="OWZ84119.1"/>
    </source>
</evidence>
<dbReference type="Pfam" id="PF01546">
    <property type="entry name" value="Peptidase_M20"/>
    <property type="match status" value="1"/>
</dbReference>
<name>A0A226C0Z4_9FIRM</name>
<accession>A0A226C0Z4</accession>
<evidence type="ECO:0000256" key="1">
    <source>
        <dbReference type="PIRNR" id="PIRNR037226"/>
    </source>
</evidence>
<dbReference type="AlphaFoldDB" id="A0A226C0Z4"/>
<comment type="caution">
    <text evidence="3">The sequence shown here is derived from an EMBL/GenBank/DDBJ whole genome shotgun (WGS) entry which is preliminary data.</text>
</comment>
<feature type="domain" description="Peptidase M20 dimerisation" evidence="2">
    <location>
        <begin position="200"/>
        <end position="297"/>
    </location>
</feature>
<evidence type="ECO:0000313" key="4">
    <source>
        <dbReference type="Proteomes" id="UP000214588"/>
    </source>
</evidence>
<dbReference type="InterPro" id="IPR002933">
    <property type="entry name" value="Peptidase_M20"/>
</dbReference>
<keyword evidence="4" id="KW-1185">Reference proteome</keyword>
<evidence type="ECO:0000259" key="2">
    <source>
        <dbReference type="Pfam" id="PF07687"/>
    </source>
</evidence>
<comment type="similarity">
    <text evidence="1">Belongs to the peptidase M20A family.</text>
</comment>
<dbReference type="GO" id="GO:0046657">
    <property type="term" value="P:folic acid catabolic process"/>
    <property type="evidence" value="ECO:0007669"/>
    <property type="project" value="TreeGrafter"/>
</dbReference>
<keyword evidence="3" id="KW-0378">Hydrolase</keyword>
<dbReference type="InterPro" id="IPR052030">
    <property type="entry name" value="Peptidase_M20/M20A_hydrolases"/>
</dbReference>
<dbReference type="InterPro" id="IPR011650">
    <property type="entry name" value="Peptidase_M20_dimer"/>
</dbReference>
<dbReference type="InterPro" id="IPR036264">
    <property type="entry name" value="Bact_exopeptidase_dim_dom"/>
</dbReference>
<dbReference type="EMBL" id="NIQC01000008">
    <property type="protein sequence ID" value="OWZ84119.1"/>
    <property type="molecule type" value="Genomic_DNA"/>
</dbReference>
<dbReference type="SUPFAM" id="SSF55031">
    <property type="entry name" value="Bacterial exopeptidase dimerisation domain"/>
    <property type="match status" value="1"/>
</dbReference>
<gene>
    <name evidence="3" type="ORF">CDO51_04915</name>
</gene>
<organism evidence="3 4">
    <name type="scientific">Natranaerobius trueperi</name>
    <dbReference type="NCBI Taxonomy" id="759412"/>
    <lineage>
        <taxon>Bacteria</taxon>
        <taxon>Bacillati</taxon>
        <taxon>Bacillota</taxon>
        <taxon>Clostridia</taxon>
        <taxon>Natranaerobiales</taxon>
        <taxon>Natranaerobiaceae</taxon>
        <taxon>Natranaerobius</taxon>
    </lineage>
</organism>
<dbReference type="NCBIfam" id="TIGR01891">
    <property type="entry name" value="amidohydrolases"/>
    <property type="match status" value="1"/>
</dbReference>
<dbReference type="PANTHER" id="PTHR30575">
    <property type="entry name" value="PEPTIDASE M20"/>
    <property type="match status" value="1"/>
</dbReference>
<proteinExistence type="inferred from homology"/>
<dbReference type="Proteomes" id="UP000214588">
    <property type="component" value="Unassembled WGS sequence"/>
</dbReference>
<dbReference type="GO" id="GO:0016805">
    <property type="term" value="F:dipeptidase activity"/>
    <property type="evidence" value="ECO:0007669"/>
    <property type="project" value="InterPro"/>
</dbReference>
<protein>
    <recommendedName>
        <fullName evidence="1">Peptidase M20 domain-containing protein 2</fullName>
    </recommendedName>
</protein>
<dbReference type="InterPro" id="IPR017439">
    <property type="entry name" value="Amidohydrolase"/>
</dbReference>
<sequence length="434" mass="47542">MDKETAKQTVMQKIEQNSDRIIDFANDIWDNPELGFKEHRTAGKVMEFFDELGLQYKSGMARTGVRADVSGKSHKYRIAVLGELDAVTCGDHPDADPETGAVHACGHHGQLAVMLGTALGLISSGLSEQLSGDLSFIAVPAEEFVELDFRNKLKEKGEIEFFGGKQELIRQGIFDDIDMAAMVHHQAETPERVIKVSSGSNGFVGKEVIYKGQESHAGAAPHQGVNALNAAMLGLMGIHAQRETFKDEDAIRVHPIITKGGDLVNIVPSDVKLETYVRGRNINAILDANKKVNKALKGGAYTIGAEIDIKEIPGYLPVEADPNMNKLYGNNVQAILGDNGLETIKAVAGSTDMGDISQLMPAIHPYVGGVEGKAHARDYKITDPTMAYVIPAKAMACMIIDLLWDDAREAKNIKEYYQPQYTKEDYLKMWRSLE</sequence>
<dbReference type="SUPFAM" id="SSF53187">
    <property type="entry name" value="Zn-dependent exopeptidases"/>
    <property type="match status" value="1"/>
</dbReference>
<dbReference type="Gene3D" id="3.30.70.360">
    <property type="match status" value="1"/>
</dbReference>
<dbReference type="Gene3D" id="3.40.630.10">
    <property type="entry name" value="Zn peptidases"/>
    <property type="match status" value="1"/>
</dbReference>
<dbReference type="Pfam" id="PF07687">
    <property type="entry name" value="M20_dimer"/>
    <property type="match status" value="1"/>
</dbReference>
<dbReference type="PANTHER" id="PTHR30575:SF3">
    <property type="entry name" value="PEPTIDASE M20 DIMERISATION DOMAIN-CONTAINING PROTEIN"/>
    <property type="match status" value="1"/>
</dbReference>
<dbReference type="InterPro" id="IPR017144">
    <property type="entry name" value="Xaa-Arg_dipeptidase"/>
</dbReference>
<dbReference type="GO" id="GO:0005737">
    <property type="term" value="C:cytoplasm"/>
    <property type="evidence" value="ECO:0007669"/>
    <property type="project" value="TreeGrafter"/>
</dbReference>
<reference evidence="3 4" key="1">
    <citation type="submission" date="2017-06" db="EMBL/GenBank/DDBJ databases">
        <title>Draft Genome Sequence of Natranaerobius trueperi halophilic, alkalithermophilic bacteria from soda lakes.</title>
        <authorList>
            <person name="Zhao B."/>
        </authorList>
    </citation>
    <scope>NUCLEOTIDE SEQUENCE [LARGE SCALE GENOMIC DNA]</scope>
    <source>
        <strain evidence="3 4">DSM 18760</strain>
    </source>
</reference>
<dbReference type="PIRSF" id="PIRSF037226">
    <property type="entry name" value="Amidohydrolase_ACY1L2_prd"/>
    <property type="match status" value="1"/>
</dbReference>
<dbReference type="GO" id="GO:0071713">
    <property type="term" value="F:para-aminobenzoyl-glutamate hydrolase activity"/>
    <property type="evidence" value="ECO:0007669"/>
    <property type="project" value="TreeGrafter"/>
</dbReference>
<dbReference type="OrthoDB" id="9781032at2"/>